<feature type="region of interest" description="Disordered" evidence="6">
    <location>
        <begin position="95"/>
        <end position="161"/>
    </location>
</feature>
<dbReference type="EMBL" id="CP134879">
    <property type="protein sequence ID" value="WNM23288.1"/>
    <property type="molecule type" value="Genomic_DNA"/>
</dbReference>
<evidence type="ECO:0000256" key="4">
    <source>
        <dbReference type="ARBA" id="ARBA00022989"/>
    </source>
</evidence>
<reference evidence="8 9" key="1">
    <citation type="submission" date="2023-09" db="EMBL/GenBank/DDBJ databases">
        <title>Demequina sp. a novel bacteria isolated from Capsicum annuum.</title>
        <authorList>
            <person name="Humaira Z."/>
            <person name="Lee J."/>
            <person name="Cho D."/>
        </authorList>
    </citation>
    <scope>NUCLEOTIDE SEQUENCE [LARGE SCALE GENOMIC DNA]</scope>
    <source>
        <strain evidence="8 9">OYTSA14</strain>
    </source>
</reference>
<keyword evidence="4 7" id="KW-1133">Transmembrane helix</keyword>
<dbReference type="PANTHER" id="PTHR30086:SF20">
    <property type="entry name" value="ARGININE EXPORTER PROTEIN ARGO-RELATED"/>
    <property type="match status" value="1"/>
</dbReference>
<feature type="transmembrane region" description="Helical" evidence="7">
    <location>
        <begin position="259"/>
        <end position="280"/>
    </location>
</feature>
<feature type="transmembrane region" description="Helical" evidence="7">
    <location>
        <begin position="34"/>
        <end position="66"/>
    </location>
</feature>
<keyword evidence="9" id="KW-1185">Reference proteome</keyword>
<keyword evidence="3 7" id="KW-0812">Transmembrane</keyword>
<feature type="transmembrane region" description="Helical" evidence="7">
    <location>
        <begin position="194"/>
        <end position="214"/>
    </location>
</feature>
<sequence length="282" mass="28932">MTYVAGLGLSFSLIIAIGAQNVFVLRQGLRRERVLLVVAVCALSDAILIAVGVSGVGLAVVGLPWLVSTARWAGAAFLLVYGLMAARRAWRPDGSALRVPSRPTDAQRPSSGMRVVDAQSPSSGTRVVDADRGAVGVSAARRPTVEGTPVPSRTSSSGRRSAAVGMPAKGFAAASGAAAQTSVVRRDSLRATTLAVLAVTWLNPHVYLDTVLLMGTVAATHGEARWIFAAGAASGSVLWFTALGYGARLLAKPLARPGAWRVLDGGIGVIMLVLAVTLAAGA</sequence>
<dbReference type="PANTHER" id="PTHR30086">
    <property type="entry name" value="ARGININE EXPORTER PROTEIN ARGO"/>
    <property type="match status" value="1"/>
</dbReference>
<gene>
    <name evidence="8" type="ORF">RN606_07895</name>
</gene>
<evidence type="ECO:0000256" key="1">
    <source>
        <dbReference type="ARBA" id="ARBA00004651"/>
    </source>
</evidence>
<organism evidence="8 9">
    <name type="scientific">Demequina capsici</name>
    <dbReference type="NCBI Taxonomy" id="3075620"/>
    <lineage>
        <taxon>Bacteria</taxon>
        <taxon>Bacillati</taxon>
        <taxon>Actinomycetota</taxon>
        <taxon>Actinomycetes</taxon>
        <taxon>Micrococcales</taxon>
        <taxon>Demequinaceae</taxon>
        <taxon>Demequina</taxon>
    </lineage>
</organism>
<dbReference type="Pfam" id="PF01810">
    <property type="entry name" value="LysE"/>
    <property type="match status" value="1"/>
</dbReference>
<protein>
    <submittedName>
        <fullName evidence="8">LysE/ArgO family amino acid transporter</fullName>
    </submittedName>
</protein>
<evidence type="ECO:0000313" key="9">
    <source>
        <dbReference type="Proteomes" id="UP001304125"/>
    </source>
</evidence>
<accession>A0AA96F547</accession>
<evidence type="ECO:0000256" key="3">
    <source>
        <dbReference type="ARBA" id="ARBA00022692"/>
    </source>
</evidence>
<feature type="transmembrane region" description="Helical" evidence="7">
    <location>
        <begin position="6"/>
        <end position="25"/>
    </location>
</feature>
<name>A0AA96F547_9MICO</name>
<feature type="transmembrane region" description="Helical" evidence="7">
    <location>
        <begin position="226"/>
        <end position="247"/>
    </location>
</feature>
<dbReference type="AlphaFoldDB" id="A0AA96F547"/>
<evidence type="ECO:0000313" key="8">
    <source>
        <dbReference type="EMBL" id="WNM23288.1"/>
    </source>
</evidence>
<evidence type="ECO:0000256" key="6">
    <source>
        <dbReference type="SAM" id="MobiDB-lite"/>
    </source>
</evidence>
<dbReference type="Proteomes" id="UP001304125">
    <property type="component" value="Chromosome"/>
</dbReference>
<evidence type="ECO:0000256" key="7">
    <source>
        <dbReference type="SAM" id="Phobius"/>
    </source>
</evidence>
<keyword evidence="2" id="KW-1003">Cell membrane</keyword>
<feature type="transmembrane region" description="Helical" evidence="7">
    <location>
        <begin position="72"/>
        <end position="90"/>
    </location>
</feature>
<dbReference type="InterPro" id="IPR001123">
    <property type="entry name" value="LeuE-type"/>
</dbReference>
<dbReference type="RefSeq" id="WP_313496083.1">
    <property type="nucleotide sequence ID" value="NZ_CP134879.1"/>
</dbReference>
<dbReference type="GO" id="GO:0015171">
    <property type="term" value="F:amino acid transmembrane transporter activity"/>
    <property type="evidence" value="ECO:0007669"/>
    <property type="project" value="TreeGrafter"/>
</dbReference>
<proteinExistence type="predicted"/>
<feature type="compositionally biased region" description="Low complexity" evidence="6">
    <location>
        <begin position="147"/>
        <end position="161"/>
    </location>
</feature>
<comment type="subcellular location">
    <subcellularLocation>
        <location evidence="1">Cell membrane</location>
        <topology evidence="1">Multi-pass membrane protein</topology>
    </subcellularLocation>
</comment>
<dbReference type="GO" id="GO:0005886">
    <property type="term" value="C:plasma membrane"/>
    <property type="evidence" value="ECO:0007669"/>
    <property type="project" value="UniProtKB-SubCell"/>
</dbReference>
<evidence type="ECO:0000256" key="2">
    <source>
        <dbReference type="ARBA" id="ARBA00022475"/>
    </source>
</evidence>
<evidence type="ECO:0000256" key="5">
    <source>
        <dbReference type="ARBA" id="ARBA00023136"/>
    </source>
</evidence>
<keyword evidence="5 7" id="KW-0472">Membrane</keyword>